<accession>A0ACC1LHH8</accession>
<dbReference type="EMBL" id="JANBUN010000035">
    <property type="protein sequence ID" value="KAJ2807772.1"/>
    <property type="molecule type" value="Genomic_DNA"/>
</dbReference>
<evidence type="ECO:0000313" key="1">
    <source>
        <dbReference type="EMBL" id="KAJ2807772.1"/>
    </source>
</evidence>
<reference evidence="1" key="1">
    <citation type="submission" date="2022-07" db="EMBL/GenBank/DDBJ databases">
        <title>Phylogenomic reconstructions and comparative analyses of Kickxellomycotina fungi.</title>
        <authorList>
            <person name="Reynolds N.K."/>
            <person name="Stajich J.E."/>
            <person name="Barry K."/>
            <person name="Grigoriev I.V."/>
            <person name="Crous P."/>
            <person name="Smith M.E."/>
        </authorList>
    </citation>
    <scope>NUCLEOTIDE SEQUENCE</scope>
    <source>
        <strain evidence="1">BCRC 34780</strain>
    </source>
</reference>
<organism evidence="1 2">
    <name type="scientific">Coemansia helicoidea</name>
    <dbReference type="NCBI Taxonomy" id="1286919"/>
    <lineage>
        <taxon>Eukaryota</taxon>
        <taxon>Fungi</taxon>
        <taxon>Fungi incertae sedis</taxon>
        <taxon>Zoopagomycota</taxon>
        <taxon>Kickxellomycotina</taxon>
        <taxon>Kickxellomycetes</taxon>
        <taxon>Kickxellales</taxon>
        <taxon>Kickxellaceae</taxon>
        <taxon>Coemansia</taxon>
    </lineage>
</organism>
<evidence type="ECO:0000313" key="2">
    <source>
        <dbReference type="Proteomes" id="UP001140087"/>
    </source>
</evidence>
<gene>
    <name evidence="1" type="primary">cut9</name>
    <name evidence="1" type="ORF">H4R21_000349</name>
</gene>
<dbReference type="Proteomes" id="UP001140087">
    <property type="component" value="Unassembled WGS sequence"/>
</dbReference>
<protein>
    <submittedName>
        <fullName evidence="1">Anaphase-promoting complex subunit Cut9</fullName>
    </submittedName>
</protein>
<name>A0ACC1LHH8_9FUNG</name>
<keyword evidence="2" id="KW-1185">Reference proteome</keyword>
<comment type="caution">
    <text evidence="1">The sequence shown here is derived from an EMBL/GenBank/DDBJ whole genome shotgun (WGS) entry which is preliminary data.</text>
</comment>
<proteinExistence type="predicted"/>
<sequence>MSGLPEVVAHLRGLRASCARGLAWCSALVWAEKALLLSGDTDDLLWLADALVTNGQYRQAEELLVGPAHIAKVRASAAGRYLASVVAMRLGRAEDALELLRVDMARPGSGRAQLGDRAGPPTPTAKKGPAGGDGGAAAAARLPLPLLGGPAATVAAAGTLGEAEVPALNARAWMLYMQGAAVIQLCNVGASEATASIKQLSAQYPRAEADPWRLGTPHTGPASDKPAAESPLGGMDALVGRIWAEAVQVDARCWEAWTGLRGYGLLTGAEEAALIQSVDWTACCGGSKVAGQFFRDYCLATQTSFALSDAAIDATGRLLARYPALVGDPALRTIQAARLLSLGRARECLEYTVGVLEHRRVPDPSATAIHITALAVLHAKDALFRIAHELAEEFGLSAVKRAEIEPGDTGSALAPAMATAAAAAGAAPDRGSARLSTGGPGSTPLGSAVGAAVAGSGRLRAGARGLLVPETPSIVGSGLAGAGGSVHRQALSGAAAHAIARSVVQSAPAAAAAAWRGLWGLPTWTQPGPPVLATYPSALGPAQGPLVSTDASMSTVGTFTTSGAQCVGGPTQYEFTGASLAWYAIGCYYLVSASLLALPDAARREWALGGALYAGVGSAPATALRRAEPLTPEAEHALAEARRWLAKTTLASPRSITAWIAFAQTFVVAGEWESATRALHTAVGLCGCEGVVHAGGRDAVVPALPLHTPSKQPAQLDHDLLADEPRAAARDAAGFERGSQLAHAPLAILGSVYLHTGELAMAESCLDASARCLGGYRIRDWLAAWGPTLDVVQNSHALDWCAAAQSQPTDPVQLVAVADPQLLNDAGVLFYSSGRLADARRLFMLALAALNGCGAKQHTLRAAFSPAASRPSASATPAPEVQAYAALFKANLGNTLRRLGDYDAALVCLESAAADAPGDDDIALATAFALHSRAIETYAQAPDACDADLDRAVDMYHQILAARPGDATATDLLSLALELSVSTKDIFHLHDPLGLGAALDARDDPFALRSPDEIGLALPAAAAAPSEHGSQATPRTPDAGSSPAEDSDDVMEIDDDDDSGSDMAME</sequence>